<protein>
    <submittedName>
        <fullName evidence="1">Uncharacterized protein</fullName>
    </submittedName>
</protein>
<dbReference type="KEGG" id="rak:A1C_06865"/>
<proteinExistence type="predicted"/>
<organism evidence="1 2">
    <name type="scientific">Rickettsia akari (strain Hartford)</name>
    <dbReference type="NCBI Taxonomy" id="293614"/>
    <lineage>
        <taxon>Bacteria</taxon>
        <taxon>Pseudomonadati</taxon>
        <taxon>Pseudomonadota</taxon>
        <taxon>Alphaproteobacteria</taxon>
        <taxon>Rickettsiales</taxon>
        <taxon>Rickettsiaceae</taxon>
        <taxon>Rickettsieae</taxon>
        <taxon>Rickettsia</taxon>
        <taxon>spotted fever group</taxon>
    </lineage>
</organism>
<dbReference type="AlphaFoldDB" id="A8GQB8"/>
<dbReference type="EMBL" id="CP000847">
    <property type="protein sequence ID" value="ABV75593.1"/>
    <property type="molecule type" value="Genomic_DNA"/>
</dbReference>
<dbReference type="RefSeq" id="WP_012150221.1">
    <property type="nucleotide sequence ID" value="NC_009881.1"/>
</dbReference>
<gene>
    <name evidence="1" type="ordered locus">A1C_06865</name>
</gene>
<dbReference type="Proteomes" id="UP000006830">
    <property type="component" value="Chromosome"/>
</dbReference>
<dbReference type="HOGENOM" id="CLU_3238908_0_0_5"/>
<evidence type="ECO:0000313" key="2">
    <source>
        <dbReference type="Proteomes" id="UP000006830"/>
    </source>
</evidence>
<accession>A8GQB8</accession>
<reference evidence="1" key="1">
    <citation type="submission" date="2007-09" db="EMBL/GenBank/DDBJ databases">
        <title>Complete Genome Sequence of Rickettsia akari.</title>
        <authorList>
            <person name="Madan A."/>
            <person name="Fahey J."/>
            <person name="Helton E."/>
            <person name="Ketteman M."/>
            <person name="Madan A."/>
            <person name="Rodrigues S."/>
            <person name="Sanchez A."/>
            <person name="Whiting M."/>
            <person name="Dasch G."/>
            <person name="Eremeeva M."/>
        </authorList>
    </citation>
    <scope>NUCLEOTIDE SEQUENCE</scope>
    <source>
        <strain evidence="1">Hartford</strain>
    </source>
</reference>
<sequence length="39" mass="4442">MEEKNIGRNIAKNDKTALENKAGKKVISTENYLLHKLTK</sequence>
<name>A8GQB8_RICAH</name>
<evidence type="ECO:0000313" key="1">
    <source>
        <dbReference type="EMBL" id="ABV75593.1"/>
    </source>
</evidence>
<keyword evidence="2" id="KW-1185">Reference proteome</keyword>